<dbReference type="Proteomes" id="UP001498398">
    <property type="component" value="Unassembled WGS sequence"/>
</dbReference>
<gene>
    <name evidence="2" type="ORF">VKT23_020499</name>
</gene>
<organism evidence="2 3">
    <name type="scientific">Marasmiellus scandens</name>
    <dbReference type="NCBI Taxonomy" id="2682957"/>
    <lineage>
        <taxon>Eukaryota</taxon>
        <taxon>Fungi</taxon>
        <taxon>Dikarya</taxon>
        <taxon>Basidiomycota</taxon>
        <taxon>Agaricomycotina</taxon>
        <taxon>Agaricomycetes</taxon>
        <taxon>Agaricomycetidae</taxon>
        <taxon>Agaricales</taxon>
        <taxon>Marasmiineae</taxon>
        <taxon>Omphalotaceae</taxon>
        <taxon>Marasmiellus</taxon>
    </lineage>
</organism>
<feature type="compositionally biased region" description="Low complexity" evidence="1">
    <location>
        <begin position="23"/>
        <end position="42"/>
    </location>
</feature>
<reference evidence="2 3" key="1">
    <citation type="submission" date="2024-01" db="EMBL/GenBank/DDBJ databases">
        <title>A draft genome for the cacao thread blight pathogen Marasmiellus scandens.</title>
        <authorList>
            <person name="Baruah I.K."/>
            <person name="Leung J."/>
            <person name="Bukari Y."/>
            <person name="Amoako-Attah I."/>
            <person name="Meinhardt L.W."/>
            <person name="Bailey B.A."/>
            <person name="Cohen S.P."/>
        </authorList>
    </citation>
    <scope>NUCLEOTIDE SEQUENCE [LARGE SCALE GENOMIC DNA]</scope>
    <source>
        <strain evidence="2 3">GH-19</strain>
    </source>
</reference>
<feature type="region of interest" description="Disordered" evidence="1">
    <location>
        <begin position="18"/>
        <end position="44"/>
    </location>
</feature>
<evidence type="ECO:0000313" key="2">
    <source>
        <dbReference type="EMBL" id="KAK7433874.1"/>
    </source>
</evidence>
<keyword evidence="3" id="KW-1185">Reference proteome</keyword>
<proteinExistence type="predicted"/>
<sequence length="237" mass="26144">MSSLDAFLTPQASQGLTIGNLVSTGSPNNTPSNATSTTAGTPVPTEERRLTVLNIPGEEPVHLDQNGIPRMVLNIRDPAAPPRPRNPMDALAQYATTWGRKLQLKNGHQEELIRASQIKDPNQQFLFIAGLILSLKDEFTLVRPADTPAVIPQYTDGHIEKLTVCSILDAAASGYKTRPSEKAIQILKNHPEWVSPALLEHKPTMKLIKVKVNSRFTHHRADIKDAISLLQVHYFLT</sequence>
<dbReference type="EMBL" id="JBANRG010000137">
    <property type="protein sequence ID" value="KAK7433874.1"/>
    <property type="molecule type" value="Genomic_DNA"/>
</dbReference>
<evidence type="ECO:0000313" key="3">
    <source>
        <dbReference type="Proteomes" id="UP001498398"/>
    </source>
</evidence>
<protein>
    <submittedName>
        <fullName evidence="2">Uncharacterized protein</fullName>
    </submittedName>
</protein>
<evidence type="ECO:0000256" key="1">
    <source>
        <dbReference type="SAM" id="MobiDB-lite"/>
    </source>
</evidence>
<comment type="caution">
    <text evidence="2">The sequence shown here is derived from an EMBL/GenBank/DDBJ whole genome shotgun (WGS) entry which is preliminary data.</text>
</comment>
<name>A0ABR1IKR0_9AGAR</name>
<accession>A0ABR1IKR0</accession>